<sequence>MAKTEGARRKVKVESDAHGAGAGAYCREEQLATAAGSLEGSIADMKLSVSRMAELAGFPSRHSARSKGKMMGVSTSSSAGTQPNDVNKDGGALLPLATVAVKPPKFNGQGKWEVFFTQFELLANAGRWSDETKALQLALCLTEEASECLLTLAPGGRADYRALVEALGDRFGSDSQPNTLRIELGNRNRLPGESLKALASSILSMTRRAYGTMPLGVQDELACDSFIRALAPTELCRHVQMAEPLSLRVAVEVARKRELIWGGGEDRQPEVRAVVAGGPEIVTPGWVDELSGLVRAATLVIEKGSRQRSNTSYTRMVCWRCGQSGHLQRDCDGGPRRQGNDNGSTHRGDVRAHLTAPTL</sequence>
<organism evidence="1 2">
    <name type="scientific">Dallia pectoralis</name>
    <name type="common">Alaska blackfish</name>
    <dbReference type="NCBI Taxonomy" id="75939"/>
    <lineage>
        <taxon>Eukaryota</taxon>
        <taxon>Metazoa</taxon>
        <taxon>Chordata</taxon>
        <taxon>Craniata</taxon>
        <taxon>Vertebrata</taxon>
        <taxon>Euteleostomi</taxon>
        <taxon>Actinopterygii</taxon>
        <taxon>Neopterygii</taxon>
        <taxon>Teleostei</taxon>
        <taxon>Protacanthopterygii</taxon>
        <taxon>Esociformes</taxon>
        <taxon>Umbridae</taxon>
        <taxon>Dallia</taxon>
    </lineage>
</organism>
<keyword evidence="2" id="KW-1185">Reference proteome</keyword>
<accession>A0ACC2HNI8</accession>
<evidence type="ECO:0000313" key="1">
    <source>
        <dbReference type="EMBL" id="KAJ8017340.1"/>
    </source>
</evidence>
<protein>
    <submittedName>
        <fullName evidence="1">Uncharacterized protein</fullName>
    </submittedName>
</protein>
<dbReference type="EMBL" id="CM055728">
    <property type="protein sequence ID" value="KAJ8017340.1"/>
    <property type="molecule type" value="Genomic_DNA"/>
</dbReference>
<reference evidence="1" key="1">
    <citation type="submission" date="2021-05" db="EMBL/GenBank/DDBJ databases">
        <authorList>
            <person name="Pan Q."/>
            <person name="Jouanno E."/>
            <person name="Zahm M."/>
            <person name="Klopp C."/>
            <person name="Cabau C."/>
            <person name="Louis A."/>
            <person name="Berthelot C."/>
            <person name="Parey E."/>
            <person name="Roest Crollius H."/>
            <person name="Montfort J."/>
            <person name="Robinson-Rechavi M."/>
            <person name="Bouchez O."/>
            <person name="Lampietro C."/>
            <person name="Lopez Roques C."/>
            <person name="Donnadieu C."/>
            <person name="Postlethwait J."/>
            <person name="Bobe J."/>
            <person name="Dillon D."/>
            <person name="Chandos A."/>
            <person name="von Hippel F."/>
            <person name="Guiguen Y."/>
        </authorList>
    </citation>
    <scope>NUCLEOTIDE SEQUENCE</scope>
    <source>
        <strain evidence="1">YG-Jan2019</strain>
    </source>
</reference>
<evidence type="ECO:0000313" key="2">
    <source>
        <dbReference type="Proteomes" id="UP001157502"/>
    </source>
</evidence>
<comment type="caution">
    <text evidence="1">The sequence shown here is derived from an EMBL/GenBank/DDBJ whole genome shotgun (WGS) entry which is preliminary data.</text>
</comment>
<dbReference type="Proteomes" id="UP001157502">
    <property type="component" value="Chromosome 1"/>
</dbReference>
<gene>
    <name evidence="1" type="ORF">DPEC_G00016850</name>
</gene>
<name>A0ACC2HNI8_DALPE</name>
<proteinExistence type="predicted"/>